<comment type="catalytic activity">
    <reaction evidence="4 5">
        <text>uridine(38/39/40) in tRNA = pseudouridine(38/39/40) in tRNA</text>
        <dbReference type="Rhea" id="RHEA:22376"/>
        <dbReference type="Rhea" id="RHEA-COMP:10085"/>
        <dbReference type="Rhea" id="RHEA-COMP:10087"/>
        <dbReference type="ChEBI" id="CHEBI:65314"/>
        <dbReference type="ChEBI" id="CHEBI:65315"/>
        <dbReference type="EC" id="5.4.99.12"/>
    </reaction>
</comment>
<feature type="active site" description="Nucleophile" evidence="4">
    <location>
        <position position="58"/>
    </location>
</feature>
<keyword evidence="3 4" id="KW-0413">Isomerase</keyword>
<dbReference type="CDD" id="cd02570">
    <property type="entry name" value="PseudoU_synth_EcTruA"/>
    <property type="match status" value="1"/>
</dbReference>
<keyword evidence="8" id="KW-1185">Reference proteome</keyword>
<protein>
    <recommendedName>
        <fullName evidence="4">tRNA pseudouridine synthase A</fullName>
        <ecNumber evidence="4">5.4.99.12</ecNumber>
    </recommendedName>
    <alternativeName>
        <fullName evidence="4">tRNA pseudouridine(38-40) synthase</fullName>
    </alternativeName>
    <alternativeName>
        <fullName evidence="4">tRNA pseudouridylate synthase I</fullName>
    </alternativeName>
    <alternativeName>
        <fullName evidence="4">tRNA-uridine isomerase I</fullName>
    </alternativeName>
</protein>
<dbReference type="RefSeq" id="WP_281463184.1">
    <property type="nucleotide sequence ID" value="NZ_JASBAN010000001.1"/>
</dbReference>
<dbReference type="Pfam" id="PF01416">
    <property type="entry name" value="PseudoU_synth_1"/>
    <property type="match status" value="2"/>
</dbReference>
<dbReference type="InterPro" id="IPR001406">
    <property type="entry name" value="PsdUridine_synth_TruA"/>
</dbReference>
<evidence type="ECO:0000256" key="2">
    <source>
        <dbReference type="ARBA" id="ARBA00022694"/>
    </source>
</evidence>
<gene>
    <name evidence="4 7" type="primary">truA</name>
    <name evidence="7" type="ORF">QJV33_09980</name>
</gene>
<comment type="subunit">
    <text evidence="4">Homodimer.</text>
</comment>
<dbReference type="Gene3D" id="3.30.70.580">
    <property type="entry name" value="Pseudouridine synthase I, catalytic domain, N-terminal subdomain"/>
    <property type="match status" value="1"/>
</dbReference>
<dbReference type="EC" id="5.4.99.12" evidence="4"/>
<organism evidence="7 8">
    <name type="scientific">Commensalibacter nepenthis</name>
    <dbReference type="NCBI Taxonomy" id="3043872"/>
    <lineage>
        <taxon>Bacteria</taxon>
        <taxon>Pseudomonadati</taxon>
        <taxon>Pseudomonadota</taxon>
        <taxon>Alphaproteobacteria</taxon>
        <taxon>Acetobacterales</taxon>
        <taxon>Acetobacteraceae</taxon>
    </lineage>
</organism>
<proteinExistence type="inferred from homology"/>
<feature type="binding site" evidence="4">
    <location>
        <position position="119"/>
    </location>
    <ligand>
        <name>substrate</name>
    </ligand>
</feature>
<evidence type="ECO:0000259" key="6">
    <source>
        <dbReference type="Pfam" id="PF01416"/>
    </source>
</evidence>
<dbReference type="PIRSF" id="PIRSF001430">
    <property type="entry name" value="tRNA_psdUrid_synth"/>
    <property type="match status" value="1"/>
</dbReference>
<dbReference type="Gene3D" id="3.30.70.660">
    <property type="entry name" value="Pseudouridine synthase I, catalytic domain, C-terminal subdomain"/>
    <property type="match status" value="1"/>
</dbReference>
<dbReference type="InterPro" id="IPR020094">
    <property type="entry name" value="TruA/RsuA/RluB/E/F_N"/>
</dbReference>
<keyword evidence="2 4" id="KW-0819">tRNA processing</keyword>
<dbReference type="SUPFAM" id="SSF55120">
    <property type="entry name" value="Pseudouridine synthase"/>
    <property type="match status" value="1"/>
</dbReference>
<evidence type="ECO:0000313" key="7">
    <source>
        <dbReference type="EMBL" id="MDI2113597.1"/>
    </source>
</evidence>
<feature type="domain" description="Pseudouridine synthase I TruA alpha/beta" evidence="6">
    <location>
        <begin position="13"/>
        <end position="112"/>
    </location>
</feature>
<dbReference type="NCBIfam" id="TIGR00071">
    <property type="entry name" value="hisT_truA"/>
    <property type="match status" value="1"/>
</dbReference>
<dbReference type="InterPro" id="IPR020095">
    <property type="entry name" value="PsdUridine_synth_TruA_C"/>
</dbReference>
<feature type="domain" description="Pseudouridine synthase I TruA alpha/beta" evidence="6">
    <location>
        <begin position="152"/>
        <end position="254"/>
    </location>
</feature>
<dbReference type="GO" id="GO:0160147">
    <property type="term" value="F:tRNA pseudouridine(38-40) synthase activity"/>
    <property type="evidence" value="ECO:0007669"/>
    <property type="project" value="UniProtKB-EC"/>
</dbReference>
<dbReference type="InterPro" id="IPR020103">
    <property type="entry name" value="PsdUridine_synth_cat_dom_sf"/>
</dbReference>
<reference evidence="7" key="1">
    <citation type="submission" date="2023-05" db="EMBL/GenBank/DDBJ databases">
        <title>Whole genome sequence of Commensalibacter sp.</title>
        <authorList>
            <person name="Charoenyingcharoen P."/>
            <person name="Yukphan P."/>
        </authorList>
    </citation>
    <scope>NUCLEOTIDE SEQUENCE</scope>
    <source>
        <strain evidence="7">TBRC 10068</strain>
    </source>
</reference>
<comment type="similarity">
    <text evidence="1 4 5">Belongs to the tRNA pseudouridine synthase TruA family.</text>
</comment>
<evidence type="ECO:0000256" key="4">
    <source>
        <dbReference type="HAMAP-Rule" id="MF_00171"/>
    </source>
</evidence>
<comment type="caution">
    <text evidence="7">The sequence shown here is derived from an EMBL/GenBank/DDBJ whole genome shotgun (WGS) entry which is preliminary data.</text>
</comment>
<dbReference type="PANTHER" id="PTHR11142">
    <property type="entry name" value="PSEUDOURIDYLATE SYNTHASE"/>
    <property type="match status" value="1"/>
</dbReference>
<dbReference type="InterPro" id="IPR020097">
    <property type="entry name" value="PsdUridine_synth_TruA_a/b_dom"/>
</dbReference>
<dbReference type="Proteomes" id="UP001431775">
    <property type="component" value="Unassembled WGS sequence"/>
</dbReference>
<comment type="function">
    <text evidence="4">Formation of pseudouridine at positions 38, 39 and 40 in the anticodon stem and loop of transfer RNAs.</text>
</comment>
<dbReference type="HAMAP" id="MF_00171">
    <property type="entry name" value="TruA"/>
    <property type="match status" value="1"/>
</dbReference>
<sequence length="262" mass="29871">MTIDIQRWAVKIEYDGTELVGWQRQKSGLSVQQILEEAAEKLCNNQFKVSSITAGRTDSGVHALGQVAHLDFPASMPLNAKKICDGLNHYMKPHAIAILQAAQVNLEWNARFTATQRKYQYIILNRHSRPALNVNYVWHVRKPLDVGKMYRAAQRLLGLHDFTSYRATACQANSPIRKLDRFEIYQKDDLIYFEPEARSFLHHQVRNMVGTLKMIGDGHWSEDQAYTILQAKDRRAAGITAPASGLFLTEVIYPTDPFINET</sequence>
<evidence type="ECO:0000313" key="8">
    <source>
        <dbReference type="Proteomes" id="UP001431775"/>
    </source>
</evidence>
<accession>A0ABT6Q9M3</accession>
<evidence type="ECO:0000256" key="3">
    <source>
        <dbReference type="ARBA" id="ARBA00023235"/>
    </source>
</evidence>
<name>A0ABT6Q9M3_9PROT</name>
<evidence type="ECO:0000256" key="1">
    <source>
        <dbReference type="ARBA" id="ARBA00009375"/>
    </source>
</evidence>
<dbReference type="EMBL" id="JASBAN010000001">
    <property type="protein sequence ID" value="MDI2113597.1"/>
    <property type="molecule type" value="Genomic_DNA"/>
</dbReference>
<evidence type="ECO:0000256" key="5">
    <source>
        <dbReference type="RuleBase" id="RU003792"/>
    </source>
</evidence>
<dbReference type="PANTHER" id="PTHR11142:SF0">
    <property type="entry name" value="TRNA PSEUDOURIDINE SYNTHASE-LIKE 1"/>
    <property type="match status" value="1"/>
</dbReference>
<comment type="caution">
    <text evidence="4">Lacks conserved residue(s) required for the propagation of feature annotation.</text>
</comment>